<evidence type="ECO:0000313" key="9">
    <source>
        <dbReference type="EMBL" id="AGU68205.1"/>
    </source>
</evidence>
<dbReference type="GO" id="GO:0005524">
    <property type="term" value="F:ATP binding"/>
    <property type="evidence" value="ECO:0007669"/>
    <property type="project" value="UniProtKB-KW"/>
</dbReference>
<dbReference type="EC" id="2.7.1.24" evidence="9"/>
<keyword evidence="7" id="KW-0173">Coenzyme A biosynthesis</keyword>
<dbReference type="PANTHER" id="PTHR10695">
    <property type="entry name" value="DEPHOSPHO-COA KINASE-RELATED"/>
    <property type="match status" value="1"/>
</dbReference>
<dbReference type="PROSITE" id="PS51219">
    <property type="entry name" value="DPCK"/>
    <property type="match status" value="1"/>
</dbReference>
<keyword evidence="5 9" id="KW-0418">Kinase</keyword>
<name>T1YTD2_9TRYP</name>
<accession>T1YTD2</accession>
<evidence type="ECO:0000256" key="8">
    <source>
        <dbReference type="SAM" id="Phobius"/>
    </source>
</evidence>
<reference evidence="9" key="1">
    <citation type="journal article" date="2013" name="PLoS ONE">
        <title>Biosynthesis of vitamins and cofactors in bacterium-harbouring trypanosomatids depends on the symbiotic association as revealed by genomic analyses.</title>
        <authorList>
            <person name="Klein C.C."/>
            <person name="Alves J.M."/>
            <person name="Serrano M.G."/>
            <person name="Buck G.A."/>
            <person name="Vasconcelos A.T."/>
            <person name="Sagot M.F."/>
            <person name="Teixeira M.M."/>
            <person name="Camargo E.P."/>
            <person name="Motta M.C."/>
        </authorList>
    </citation>
    <scope>NUCLEOTIDE SEQUENCE</scope>
    <source>
        <strain evidence="9">TCC219</strain>
    </source>
</reference>
<dbReference type="InterPro" id="IPR027417">
    <property type="entry name" value="P-loop_NTPase"/>
</dbReference>
<organism evidence="9">
    <name type="scientific">Strigomonas galati</name>
    <dbReference type="NCBI Taxonomy" id="1003336"/>
    <lineage>
        <taxon>Eukaryota</taxon>
        <taxon>Discoba</taxon>
        <taxon>Euglenozoa</taxon>
        <taxon>Kinetoplastea</taxon>
        <taxon>Metakinetoplastina</taxon>
        <taxon>Trypanosomatida</taxon>
        <taxon>Trypanosomatidae</taxon>
        <taxon>Strigomonadinae</taxon>
        <taxon>Strigomonas</taxon>
    </lineage>
</organism>
<dbReference type="EMBL" id="KF160246">
    <property type="protein sequence ID" value="AGU68205.1"/>
    <property type="molecule type" value="Genomic_DNA"/>
</dbReference>
<dbReference type="Gene3D" id="3.40.50.300">
    <property type="entry name" value="P-loop containing nucleotide triphosphate hydrolases"/>
    <property type="match status" value="1"/>
</dbReference>
<keyword evidence="4" id="KW-0547">Nucleotide-binding</keyword>
<dbReference type="GO" id="GO:0015937">
    <property type="term" value="P:coenzyme A biosynthetic process"/>
    <property type="evidence" value="ECO:0007669"/>
    <property type="project" value="UniProtKB-KW"/>
</dbReference>
<dbReference type="PANTHER" id="PTHR10695:SF46">
    <property type="entry name" value="BIFUNCTIONAL COENZYME A SYNTHASE-RELATED"/>
    <property type="match status" value="1"/>
</dbReference>
<evidence type="ECO:0000256" key="1">
    <source>
        <dbReference type="ARBA" id="ARBA00009018"/>
    </source>
</evidence>
<dbReference type="FunFam" id="3.40.50.300:FF:000991">
    <property type="entry name" value="Dephospho-CoA kinase"/>
    <property type="match status" value="1"/>
</dbReference>
<dbReference type="SUPFAM" id="SSF52540">
    <property type="entry name" value="P-loop containing nucleoside triphosphate hydrolases"/>
    <property type="match status" value="1"/>
</dbReference>
<evidence type="ECO:0000256" key="6">
    <source>
        <dbReference type="ARBA" id="ARBA00022840"/>
    </source>
</evidence>
<keyword evidence="6" id="KW-0067">ATP-binding</keyword>
<keyword evidence="3 9" id="KW-0808">Transferase</keyword>
<evidence type="ECO:0000256" key="5">
    <source>
        <dbReference type="ARBA" id="ARBA00022777"/>
    </source>
</evidence>
<evidence type="ECO:0000256" key="7">
    <source>
        <dbReference type="ARBA" id="ARBA00022993"/>
    </source>
</evidence>
<dbReference type="CDD" id="cd02022">
    <property type="entry name" value="DPCK"/>
    <property type="match status" value="1"/>
</dbReference>
<comment type="similarity">
    <text evidence="1">Belongs to the CoaE family.</text>
</comment>
<sequence length="232" mass="25559">MILIGLTGGIACGKSTVSRLLAEEHGMAIIDADLVVRELQMPGTACMKKIEKQWPQCIKAETGELDRLALGKIIFENPDARKVLGRIMNGPIFCALVKKIMQLWWRSPRGAVVILDAPTLFETGTLTYFISNAFVVACAEEKQVARLHDRNGLSEEDARQRIRAQMPLAKKRQLAGYVLENDTDDVATLRRQVEESVSWMRAQSSYRLTLMVSALCAVVAGSAVGGVLLLCK</sequence>
<dbReference type="InterPro" id="IPR001977">
    <property type="entry name" value="Depp_CoAkinase"/>
</dbReference>
<evidence type="ECO:0000256" key="2">
    <source>
        <dbReference type="ARBA" id="ARBA00022490"/>
    </source>
</evidence>
<feature type="transmembrane region" description="Helical" evidence="8">
    <location>
        <begin position="208"/>
        <end position="230"/>
    </location>
</feature>
<dbReference type="Pfam" id="PF01121">
    <property type="entry name" value="CoaE"/>
    <property type="match status" value="1"/>
</dbReference>
<keyword evidence="2" id="KW-0963">Cytoplasm</keyword>
<dbReference type="HAMAP" id="MF_00376">
    <property type="entry name" value="Dephospho_CoA_kinase"/>
    <property type="match status" value="1"/>
</dbReference>
<dbReference type="NCBIfam" id="TIGR00152">
    <property type="entry name" value="dephospho-CoA kinase"/>
    <property type="match status" value="1"/>
</dbReference>
<dbReference type="AlphaFoldDB" id="T1YTD2"/>
<dbReference type="GO" id="GO:0004140">
    <property type="term" value="F:dephospho-CoA kinase activity"/>
    <property type="evidence" value="ECO:0007669"/>
    <property type="project" value="UniProtKB-EC"/>
</dbReference>
<evidence type="ECO:0000256" key="4">
    <source>
        <dbReference type="ARBA" id="ARBA00022741"/>
    </source>
</evidence>
<protein>
    <submittedName>
        <fullName evidence="9">Dephospho-CoA kinase</fullName>
        <ecNumber evidence="9">2.7.1.24</ecNumber>
    </submittedName>
</protein>
<keyword evidence="8" id="KW-0812">Transmembrane</keyword>
<proteinExistence type="inferred from homology"/>
<keyword evidence="8" id="KW-0472">Membrane</keyword>
<keyword evidence="8" id="KW-1133">Transmembrane helix</keyword>
<evidence type="ECO:0000256" key="3">
    <source>
        <dbReference type="ARBA" id="ARBA00022679"/>
    </source>
</evidence>